<feature type="domain" description="PLD phosphodiesterase" evidence="1">
    <location>
        <begin position="349"/>
        <end position="376"/>
    </location>
</feature>
<dbReference type="InterPro" id="IPR025202">
    <property type="entry name" value="PLD-like_dom"/>
</dbReference>
<evidence type="ECO:0000259" key="1">
    <source>
        <dbReference type="PROSITE" id="PS50035"/>
    </source>
</evidence>
<dbReference type="Proteomes" id="UP000616839">
    <property type="component" value="Unassembled WGS sequence"/>
</dbReference>
<dbReference type="EMBL" id="JACYXZ010000002">
    <property type="protein sequence ID" value="MBD8869583.1"/>
    <property type="molecule type" value="Genomic_DNA"/>
</dbReference>
<sequence length="436" mass="50077">MPPSLRAGTDSPARLAPVPRSRPLSDDLFSLVRRILLATLGLQVVLAASLTLVDSYRRRNKKPKPFPATSPTTVTVGDGEVTTYTYGQDLYDDMLAAIAGARRQILLETYIWKGDEVGERFKRAITEAAERGVDVYVIYDAFANLVVDPRFKRFADSVKVLPYPVYNAGWRFFDLRRYGRDHRKILVVDDEVGFVGGYNIGAAYATEWRDTHCRVTGPGVWDLKRAFADFWNLHRRKRFRASERPLLLETSSMWESRIRVHRNVPRLWMFPIRSMYLEAINRATDNIWLTHAYFIPDQDFVDSLCGAAQRGVDVRLLLPRKSNHIVADWISRGYFSEMLEAGVRIFRFRDAMVHAKTATIDGSWSTIGTANVDRLSMQGNYEINLEMIDTGMAEAMERIYATDLSNCAELTRDEWESRDVYRRFTEAVLRPLRPLL</sequence>
<comment type="caution">
    <text evidence="2">The sequence shown here is derived from an EMBL/GenBank/DDBJ whole genome shotgun (WGS) entry which is preliminary data.</text>
</comment>
<evidence type="ECO:0000313" key="3">
    <source>
        <dbReference type="Proteomes" id="UP000616839"/>
    </source>
</evidence>
<dbReference type="Pfam" id="PF13091">
    <property type="entry name" value="PLDc_2"/>
    <property type="match status" value="2"/>
</dbReference>
<dbReference type="PANTHER" id="PTHR21248:SF22">
    <property type="entry name" value="PHOSPHOLIPASE D"/>
    <property type="match status" value="1"/>
</dbReference>
<dbReference type="GO" id="GO:0030572">
    <property type="term" value="F:phosphatidyltransferase activity"/>
    <property type="evidence" value="ECO:0007669"/>
    <property type="project" value="UniProtKB-ARBA"/>
</dbReference>
<dbReference type="InterPro" id="IPR001736">
    <property type="entry name" value="PLipase_D/transphosphatidylase"/>
</dbReference>
<name>A0A927K4I1_9ACTN</name>
<dbReference type="SMART" id="SM00155">
    <property type="entry name" value="PLDc"/>
    <property type="match status" value="2"/>
</dbReference>
<dbReference type="PROSITE" id="PS50035">
    <property type="entry name" value="PLD"/>
    <property type="match status" value="2"/>
</dbReference>
<dbReference type="AlphaFoldDB" id="A0A927K4I1"/>
<feature type="domain" description="PLD phosphodiesterase" evidence="1">
    <location>
        <begin position="177"/>
        <end position="204"/>
    </location>
</feature>
<dbReference type="CDD" id="cd09110">
    <property type="entry name" value="PLDc_CLS_1"/>
    <property type="match status" value="1"/>
</dbReference>
<accession>A0A927K4I1</accession>
<dbReference type="GO" id="GO:0032049">
    <property type="term" value="P:cardiolipin biosynthetic process"/>
    <property type="evidence" value="ECO:0007669"/>
    <property type="project" value="UniProtKB-ARBA"/>
</dbReference>
<dbReference type="CDD" id="cd09112">
    <property type="entry name" value="PLDc_CLS_2"/>
    <property type="match status" value="1"/>
</dbReference>
<protein>
    <submittedName>
        <fullName evidence="2">Phosphatidylserine/phosphatidylglycerophosphate/ cardiolipin synthase family protein</fullName>
    </submittedName>
</protein>
<reference evidence="2" key="1">
    <citation type="submission" date="2020-09" db="EMBL/GenBank/DDBJ databases">
        <title>Nocardioides sp. strain MJB4 16S ribosomal RNA gene Genome sequencing and assembly.</title>
        <authorList>
            <person name="Kim I."/>
        </authorList>
    </citation>
    <scope>NUCLEOTIDE SEQUENCE</scope>
    <source>
        <strain evidence="2">MJB4</strain>
    </source>
</reference>
<dbReference type="Gene3D" id="3.30.870.10">
    <property type="entry name" value="Endonuclease Chain A"/>
    <property type="match status" value="2"/>
</dbReference>
<keyword evidence="3" id="KW-1185">Reference proteome</keyword>
<dbReference type="PANTHER" id="PTHR21248">
    <property type="entry name" value="CARDIOLIPIN SYNTHASE"/>
    <property type="match status" value="1"/>
</dbReference>
<gene>
    <name evidence="2" type="ORF">IE331_08095</name>
</gene>
<dbReference type="SUPFAM" id="SSF56024">
    <property type="entry name" value="Phospholipase D/nuclease"/>
    <property type="match status" value="2"/>
</dbReference>
<organism evidence="2 3">
    <name type="scientific">Nocardioides donggukensis</name>
    <dbReference type="NCBI Taxonomy" id="2774019"/>
    <lineage>
        <taxon>Bacteria</taxon>
        <taxon>Bacillati</taxon>
        <taxon>Actinomycetota</taxon>
        <taxon>Actinomycetes</taxon>
        <taxon>Propionibacteriales</taxon>
        <taxon>Nocardioidaceae</taxon>
        <taxon>Nocardioides</taxon>
    </lineage>
</organism>
<proteinExistence type="predicted"/>
<evidence type="ECO:0000313" key="2">
    <source>
        <dbReference type="EMBL" id="MBD8869583.1"/>
    </source>
</evidence>